<name>A0AAD7RG83_9TELE</name>
<keyword evidence="3" id="KW-1185">Reference proteome</keyword>
<sequence length="222" mass="23750">MKGIQRHVGRARTERPVWRVPPPRSLLSRFQERQHGSLQWSSCRRGERGPRGGALGSGGVCAPVPGKNLASASGASRSMAMHILPTQVRTCAPSLKPQWGPTLSPNGPGAERPVSLNVKDRSRVEGQGSALSVDVNEVTGPDQSRACDLRSLPALVLVSSAGERCRQLPSANVTVTVVPPRARFRVILRPPRALPRPAGAVCVSAPERASYRQAMDGPRSLK</sequence>
<evidence type="ECO:0000313" key="3">
    <source>
        <dbReference type="Proteomes" id="UP001221898"/>
    </source>
</evidence>
<dbReference type="Proteomes" id="UP001221898">
    <property type="component" value="Unassembled WGS sequence"/>
</dbReference>
<dbReference type="AlphaFoldDB" id="A0AAD7RG83"/>
<protein>
    <submittedName>
        <fullName evidence="2">Uncharacterized protein</fullName>
    </submittedName>
</protein>
<accession>A0AAD7RG83</accession>
<dbReference type="EMBL" id="JAINUG010000287">
    <property type="protein sequence ID" value="KAJ8383738.1"/>
    <property type="molecule type" value="Genomic_DNA"/>
</dbReference>
<evidence type="ECO:0000313" key="2">
    <source>
        <dbReference type="EMBL" id="KAJ8383738.1"/>
    </source>
</evidence>
<gene>
    <name evidence="2" type="ORF">AAFF_G00215800</name>
</gene>
<comment type="caution">
    <text evidence="2">The sequence shown here is derived from an EMBL/GenBank/DDBJ whole genome shotgun (WGS) entry which is preliminary data.</text>
</comment>
<reference evidence="2" key="1">
    <citation type="journal article" date="2023" name="Science">
        <title>Genome structures resolve the early diversification of teleost fishes.</title>
        <authorList>
            <person name="Parey E."/>
            <person name="Louis A."/>
            <person name="Montfort J."/>
            <person name="Bouchez O."/>
            <person name="Roques C."/>
            <person name="Iampietro C."/>
            <person name="Lluch J."/>
            <person name="Castinel A."/>
            <person name="Donnadieu C."/>
            <person name="Desvignes T."/>
            <person name="Floi Bucao C."/>
            <person name="Jouanno E."/>
            <person name="Wen M."/>
            <person name="Mejri S."/>
            <person name="Dirks R."/>
            <person name="Jansen H."/>
            <person name="Henkel C."/>
            <person name="Chen W.J."/>
            <person name="Zahm M."/>
            <person name="Cabau C."/>
            <person name="Klopp C."/>
            <person name="Thompson A.W."/>
            <person name="Robinson-Rechavi M."/>
            <person name="Braasch I."/>
            <person name="Lecointre G."/>
            <person name="Bobe J."/>
            <person name="Postlethwait J.H."/>
            <person name="Berthelot C."/>
            <person name="Roest Crollius H."/>
            <person name="Guiguen Y."/>
        </authorList>
    </citation>
    <scope>NUCLEOTIDE SEQUENCE</scope>
    <source>
        <strain evidence="2">NC1722</strain>
    </source>
</reference>
<evidence type="ECO:0000256" key="1">
    <source>
        <dbReference type="SAM" id="MobiDB-lite"/>
    </source>
</evidence>
<organism evidence="2 3">
    <name type="scientific">Aldrovandia affinis</name>
    <dbReference type="NCBI Taxonomy" id="143900"/>
    <lineage>
        <taxon>Eukaryota</taxon>
        <taxon>Metazoa</taxon>
        <taxon>Chordata</taxon>
        <taxon>Craniata</taxon>
        <taxon>Vertebrata</taxon>
        <taxon>Euteleostomi</taxon>
        <taxon>Actinopterygii</taxon>
        <taxon>Neopterygii</taxon>
        <taxon>Teleostei</taxon>
        <taxon>Notacanthiformes</taxon>
        <taxon>Halosauridae</taxon>
        <taxon>Aldrovandia</taxon>
    </lineage>
</organism>
<feature type="region of interest" description="Disordered" evidence="1">
    <location>
        <begin position="38"/>
        <end position="59"/>
    </location>
</feature>
<proteinExistence type="predicted"/>